<dbReference type="Proteomes" id="UP001314263">
    <property type="component" value="Unassembled WGS sequence"/>
</dbReference>
<dbReference type="EMBL" id="CAUYUE010000018">
    <property type="protein sequence ID" value="CAK0787917.1"/>
    <property type="molecule type" value="Genomic_DNA"/>
</dbReference>
<feature type="compositionally biased region" description="Low complexity" evidence="1">
    <location>
        <begin position="486"/>
        <end position="532"/>
    </location>
</feature>
<evidence type="ECO:0000313" key="3">
    <source>
        <dbReference type="Proteomes" id="UP001314263"/>
    </source>
</evidence>
<organism evidence="2 3">
    <name type="scientific">Coccomyxa viridis</name>
    <dbReference type="NCBI Taxonomy" id="1274662"/>
    <lineage>
        <taxon>Eukaryota</taxon>
        <taxon>Viridiplantae</taxon>
        <taxon>Chlorophyta</taxon>
        <taxon>core chlorophytes</taxon>
        <taxon>Trebouxiophyceae</taxon>
        <taxon>Trebouxiophyceae incertae sedis</taxon>
        <taxon>Coccomyxaceae</taxon>
        <taxon>Coccomyxa</taxon>
    </lineage>
</organism>
<feature type="compositionally biased region" description="Low complexity" evidence="1">
    <location>
        <begin position="770"/>
        <end position="780"/>
    </location>
</feature>
<keyword evidence="3" id="KW-1185">Reference proteome</keyword>
<feature type="compositionally biased region" description="Basic and acidic residues" evidence="1">
    <location>
        <begin position="721"/>
        <end position="734"/>
    </location>
</feature>
<feature type="compositionally biased region" description="Low complexity" evidence="1">
    <location>
        <begin position="543"/>
        <end position="557"/>
    </location>
</feature>
<feature type="compositionally biased region" description="Polar residues" evidence="1">
    <location>
        <begin position="77"/>
        <end position="93"/>
    </location>
</feature>
<feature type="region of interest" description="Disordered" evidence="1">
    <location>
        <begin position="442"/>
        <end position="990"/>
    </location>
</feature>
<feature type="compositionally biased region" description="Pro residues" evidence="1">
    <location>
        <begin position="280"/>
        <end position="298"/>
    </location>
</feature>
<feature type="compositionally biased region" description="Low complexity" evidence="1">
    <location>
        <begin position="931"/>
        <end position="944"/>
    </location>
</feature>
<feature type="compositionally biased region" description="Basic and acidic residues" evidence="1">
    <location>
        <begin position="460"/>
        <end position="470"/>
    </location>
</feature>
<feature type="compositionally biased region" description="Basic and acidic residues" evidence="1">
    <location>
        <begin position="1248"/>
        <end position="1257"/>
    </location>
</feature>
<reference evidence="2 3" key="1">
    <citation type="submission" date="2023-10" db="EMBL/GenBank/DDBJ databases">
        <authorList>
            <person name="Maclean D."/>
            <person name="Macfadyen A."/>
        </authorList>
    </citation>
    <scope>NUCLEOTIDE SEQUENCE [LARGE SCALE GENOMIC DNA]</scope>
</reference>
<name>A0AAV1INS3_9CHLO</name>
<feature type="compositionally biased region" description="Polar residues" evidence="1">
    <location>
        <begin position="1"/>
        <end position="34"/>
    </location>
</feature>
<feature type="region of interest" description="Disordered" evidence="1">
    <location>
        <begin position="1056"/>
        <end position="1091"/>
    </location>
</feature>
<feature type="compositionally biased region" description="Basic and acidic residues" evidence="1">
    <location>
        <begin position="745"/>
        <end position="769"/>
    </location>
</feature>
<feature type="compositionally biased region" description="Basic and acidic residues" evidence="1">
    <location>
        <begin position="795"/>
        <end position="815"/>
    </location>
</feature>
<accession>A0AAV1INS3</accession>
<comment type="caution">
    <text evidence="2">The sequence shown here is derived from an EMBL/GenBank/DDBJ whole genome shotgun (WGS) entry which is preliminary data.</text>
</comment>
<feature type="compositionally biased region" description="Low complexity" evidence="1">
    <location>
        <begin position="698"/>
        <end position="711"/>
    </location>
</feature>
<feature type="compositionally biased region" description="Polar residues" evidence="1">
    <location>
        <begin position="653"/>
        <end position="663"/>
    </location>
</feature>
<feature type="compositionally biased region" description="Basic and acidic residues" evidence="1">
    <location>
        <begin position="409"/>
        <end position="419"/>
    </location>
</feature>
<evidence type="ECO:0000313" key="2">
    <source>
        <dbReference type="EMBL" id="CAK0787917.1"/>
    </source>
</evidence>
<feature type="compositionally biased region" description="Basic and acidic residues" evidence="1">
    <location>
        <begin position="1370"/>
        <end position="1386"/>
    </location>
</feature>
<feature type="region of interest" description="Disordered" evidence="1">
    <location>
        <begin position="398"/>
        <end position="419"/>
    </location>
</feature>
<feature type="compositionally biased region" description="Polar residues" evidence="1">
    <location>
        <begin position="1146"/>
        <end position="1164"/>
    </location>
</feature>
<feature type="region of interest" description="Disordered" evidence="1">
    <location>
        <begin position="1"/>
        <end position="309"/>
    </location>
</feature>
<feature type="region of interest" description="Disordered" evidence="1">
    <location>
        <begin position="333"/>
        <end position="365"/>
    </location>
</feature>
<feature type="compositionally biased region" description="Basic and acidic residues" evidence="1">
    <location>
        <begin position="198"/>
        <end position="215"/>
    </location>
</feature>
<feature type="compositionally biased region" description="Low complexity" evidence="1">
    <location>
        <begin position="1192"/>
        <end position="1210"/>
    </location>
</feature>
<evidence type="ECO:0008006" key="4">
    <source>
        <dbReference type="Google" id="ProtNLM"/>
    </source>
</evidence>
<feature type="compositionally biased region" description="Gly residues" evidence="1">
    <location>
        <begin position="1358"/>
        <end position="1368"/>
    </location>
</feature>
<feature type="compositionally biased region" description="Polar residues" evidence="1">
    <location>
        <begin position="1212"/>
        <end position="1225"/>
    </location>
</feature>
<feature type="compositionally biased region" description="Pro residues" evidence="1">
    <location>
        <begin position="127"/>
        <end position="140"/>
    </location>
</feature>
<sequence>MSQRNKYVNSNLNSALSSQKPGSGYSQPYSQTPRYGSGLVSLGGTKKPRLPASSSASKLAVPRPVNLPSLRKENAGNDPNTQIVPSGSGTSWQKVEEAPPPPADPKTALTAGSTWASTQGKESGWQPPAPPISSLPPPRPGARRLNPHEYPSLAAAASGRQQSLPKQRVPAVPDTQGVANWDEDERRLPSVQANIIDAQERAEEVYRPPWDDRGDASGVHGGPDDGYNGPAVRHSDEDRWGSASTARRPPFFRASPGQDRFGSQDRFSGEFPPHAEDPTLFPPPPAARLSQPPPPPPRTEGSADSAITAHVDPEREAFLAQLDSLAQDLEKDRLKKLEAKEGSAPAEEEPIQQLSPPPEPAQSAAEPLTLAQVAAATVGDSDSATPVPAAAQLSAKMARRQRELEEEEAERKRRDAAAAKLRALDEAIAAREAERRALESLAAKAAAEEAAELEAAAARRAAEEAAAREAEAEEAAQEASRLDSEAAAQAAAQKSASADMDEAAAAGIAASAPAADTEARGQAPQPQRAAGADVDVEDSLHGSSVDVQVDSSVAQDAFSDEERSVGPETKASEAPAVLAPPNAWKKPPLSNGAAETWPEQHIALPTAPASKRKAGAGVRESAPKGQQQMKETQVAALPGKDKPVAAAVKESGAPSQALSSQEEALSQLPPPPLAPKTPALSWRKILAGDEPAQKPEEPAAQSQQQAAPAKPEAGRMRARGRGREGRSRPERDNGITEQIAAGAEGEARGRGRGRARAERQGRGRGERKAAAVAAPAGESASPNADSAMPTAPDGSVHDQPRRGRRAADGRARGAREGLSARGRGRVGKAPSGRTGAAIVAAIPTPNAAPGEASAPTENAAGSAGAALEPNTTSADPIVVLKHSAAPSAPALPGNSSGPPMNKGILEPPAMPPGLGWDAIAPEPPGLGWGRAAGAPSAISGGIAADNAPPASKSVSATALGGPDPPVERPKSAAGVVSRPRSAGHNTLGLPGDLLPNGMPALPADLQLDAPLPAAKQGDIGPKFSAAPASIGGSGFHSGLFTLPNQQSSSMWNQLGQVAGPQPAQQRTSGGLAQAQAERQSPEADAGSKAAWGVPAVSGISQTPQADLGAFSSGPSSLSAGPPGLQFGQVMSGGFGAFVPTGKQPDWSANTGKQPDWSTTAMGKQPDWSTGSLGPSMAPASFTAPVGLAAVGSSSFSGPQGPGRFPGPMQPNGDMTMNGAPSSGIAQGNAAARSVDPTANLPDDVFGPDDLRRVEPKASHTRAAGPPFAGHILRGGPDAGGRRGGRTVAAPRGMPAGRGYSRSRGREAPAEMANGGPEGIVRRGREGPHGPGQPRVHMPQHSHPLNGPPQQEGPAGFEGQAGGGRGALKGMGRERGRAGRSGGRDRMAQMATLAVAGLRPHMSKTEGS</sequence>
<feature type="region of interest" description="Disordered" evidence="1">
    <location>
        <begin position="1140"/>
        <end position="1164"/>
    </location>
</feature>
<protein>
    <recommendedName>
        <fullName evidence="4">BAT2 N-terminal domain-containing protein</fullName>
    </recommendedName>
</protein>
<feature type="region of interest" description="Disordered" evidence="1">
    <location>
        <begin position="1192"/>
        <end position="1407"/>
    </location>
</feature>
<gene>
    <name evidence="2" type="ORF">CVIRNUC_011139</name>
</gene>
<feature type="compositionally biased region" description="Low complexity" evidence="1">
    <location>
        <begin position="1107"/>
        <end position="1124"/>
    </location>
</feature>
<proteinExistence type="predicted"/>
<evidence type="ECO:0000256" key="1">
    <source>
        <dbReference type="SAM" id="MobiDB-lite"/>
    </source>
</evidence>
<feature type="region of interest" description="Disordered" evidence="1">
    <location>
        <begin position="1104"/>
        <end position="1124"/>
    </location>
</feature>
<feature type="compositionally biased region" description="Low complexity" evidence="1">
    <location>
        <begin position="1347"/>
        <end position="1357"/>
    </location>
</feature>
<feature type="compositionally biased region" description="Polar residues" evidence="1">
    <location>
        <begin position="110"/>
        <end position="121"/>
    </location>
</feature>